<dbReference type="Pfam" id="PF13499">
    <property type="entry name" value="EF-hand_7"/>
    <property type="match status" value="1"/>
</dbReference>
<protein>
    <recommendedName>
        <fullName evidence="3">EF-hand domain-containing protein</fullName>
    </recommendedName>
</protein>
<accession>A0A7S0EA19</accession>
<feature type="domain" description="EF-hand" evidence="3">
    <location>
        <begin position="366"/>
        <end position="401"/>
    </location>
</feature>
<feature type="compositionally biased region" description="Polar residues" evidence="2">
    <location>
        <begin position="326"/>
        <end position="349"/>
    </location>
</feature>
<feature type="compositionally biased region" description="Low complexity" evidence="2">
    <location>
        <begin position="305"/>
        <end position="325"/>
    </location>
</feature>
<dbReference type="PROSITE" id="PS50222">
    <property type="entry name" value="EF_HAND_2"/>
    <property type="match status" value="2"/>
</dbReference>
<proteinExistence type="predicted"/>
<dbReference type="PROSITE" id="PS00018">
    <property type="entry name" value="EF_HAND_1"/>
    <property type="match status" value="1"/>
</dbReference>
<evidence type="ECO:0000256" key="2">
    <source>
        <dbReference type="SAM" id="MobiDB-lite"/>
    </source>
</evidence>
<dbReference type="EMBL" id="HBEO01008650">
    <property type="protein sequence ID" value="CAD8475874.1"/>
    <property type="molecule type" value="Transcribed_RNA"/>
</dbReference>
<feature type="compositionally biased region" description="Basic and acidic residues" evidence="2">
    <location>
        <begin position="143"/>
        <end position="158"/>
    </location>
</feature>
<gene>
    <name evidence="4" type="ORF">HPHI1048_LOCUS6028</name>
</gene>
<sequence length="487" mass="54221">MTSKRDILQGMTSKHEILQGMIQRLKGDRAPRAPSDLLDVDEFESKPAAQNQDNTFNKGDRVHIFGLRNAKQYNGQVGSIVTNEEDSKWLVRLDDGTEIIAKEKNLSLPVFNVNEAPRVRHTSHEREGAKTHAHLGPSSRFLNQREEGGNTPKDEVRSSRTPGCSNFDASTGKNVPCSFREQEREGNDDVNLFLKRDALPEEVKSKFPVASKAVVVGLKTATEINGRTASIIGYADDRIIVKVETISEFGSGTGSKIFKIRPKHLQALSEFFCDGQEDQTSRPRRTRSSDRSPRRGASPRRYKASPRPAAAASYSPSRSRSPCSAEGSSRGQSRNASPSAWGTATSSGSRSREGSPAPDAAPALPLPADKLREIFAAIDEDKTGLITHPKMTKFIAKHPKVAERLGFPSIVPLEPSDPRRLEYRRVFSRMDVNHSGMISLVEFLGHYGYGDWGNDEARHEVQEMQEERLRETFQSIPRKHEKYVTML</sequence>
<feature type="region of interest" description="Disordered" evidence="2">
    <location>
        <begin position="121"/>
        <end position="172"/>
    </location>
</feature>
<organism evidence="4">
    <name type="scientific">Hanusia phi</name>
    <dbReference type="NCBI Taxonomy" id="3032"/>
    <lineage>
        <taxon>Eukaryota</taxon>
        <taxon>Cryptophyceae</taxon>
        <taxon>Pyrenomonadales</taxon>
        <taxon>Geminigeraceae</taxon>
        <taxon>Hanusia</taxon>
    </lineage>
</organism>
<reference evidence="4" key="1">
    <citation type="submission" date="2021-01" db="EMBL/GenBank/DDBJ databases">
        <authorList>
            <person name="Corre E."/>
            <person name="Pelletier E."/>
            <person name="Niang G."/>
            <person name="Scheremetjew M."/>
            <person name="Finn R."/>
            <person name="Kale V."/>
            <person name="Holt S."/>
            <person name="Cochrane G."/>
            <person name="Meng A."/>
            <person name="Brown T."/>
            <person name="Cohen L."/>
        </authorList>
    </citation>
    <scope>NUCLEOTIDE SEQUENCE</scope>
    <source>
        <strain evidence="4">CCMP325</strain>
    </source>
</reference>
<dbReference type="InterPro" id="IPR011992">
    <property type="entry name" value="EF-hand-dom_pair"/>
</dbReference>
<dbReference type="AlphaFoldDB" id="A0A7S0EA19"/>
<dbReference type="InterPro" id="IPR002048">
    <property type="entry name" value="EF_hand_dom"/>
</dbReference>
<feature type="compositionally biased region" description="Polar residues" evidence="2">
    <location>
        <begin position="159"/>
        <end position="172"/>
    </location>
</feature>
<feature type="domain" description="EF-hand" evidence="3">
    <location>
        <begin position="418"/>
        <end position="453"/>
    </location>
</feature>
<feature type="region of interest" description="Disordered" evidence="2">
    <location>
        <begin position="272"/>
        <end position="365"/>
    </location>
</feature>
<evidence type="ECO:0000256" key="1">
    <source>
        <dbReference type="ARBA" id="ARBA00022837"/>
    </source>
</evidence>
<dbReference type="InterPro" id="IPR018247">
    <property type="entry name" value="EF_Hand_1_Ca_BS"/>
</dbReference>
<evidence type="ECO:0000313" key="4">
    <source>
        <dbReference type="EMBL" id="CAD8475874.1"/>
    </source>
</evidence>
<dbReference type="SUPFAM" id="SSF47473">
    <property type="entry name" value="EF-hand"/>
    <property type="match status" value="1"/>
</dbReference>
<dbReference type="Gene3D" id="1.10.238.10">
    <property type="entry name" value="EF-hand"/>
    <property type="match status" value="1"/>
</dbReference>
<dbReference type="GO" id="GO:0005509">
    <property type="term" value="F:calcium ion binding"/>
    <property type="evidence" value="ECO:0007669"/>
    <property type="project" value="InterPro"/>
</dbReference>
<keyword evidence="1" id="KW-0106">Calcium</keyword>
<name>A0A7S0EA19_9CRYP</name>
<evidence type="ECO:0000259" key="3">
    <source>
        <dbReference type="PROSITE" id="PS50222"/>
    </source>
</evidence>
<feature type="compositionally biased region" description="Low complexity" evidence="2">
    <location>
        <begin position="356"/>
        <end position="365"/>
    </location>
</feature>